<proteinExistence type="predicted"/>
<dbReference type="AlphaFoldDB" id="A0A1H4TJG0"/>
<dbReference type="RefSeq" id="WP_090377582.1">
    <property type="nucleotide sequence ID" value="NZ_CP156749.1"/>
</dbReference>
<name>A0A1H4TJG0_PSEAG</name>
<reference evidence="2" key="1">
    <citation type="submission" date="2016-10" db="EMBL/GenBank/DDBJ databases">
        <authorList>
            <person name="Varghese N."/>
            <person name="Submissions S."/>
        </authorList>
    </citation>
    <scope>NUCLEOTIDE SEQUENCE [LARGE SCALE GENOMIC DNA]</scope>
    <source>
        <strain evidence="2">DSM 12111</strain>
    </source>
</reference>
<dbReference type="EMBL" id="FNSC01000001">
    <property type="protein sequence ID" value="SEC56527.1"/>
    <property type="molecule type" value="Genomic_DNA"/>
</dbReference>
<accession>A0A1H4TJG0</accession>
<sequence length="72" mass="8236">MGVEIERRQGLDVPEEWRTLQIPAIWIVSINGYMMGVFFSAEEAGAYAELLELRLEQELELDEDQGPGIRIN</sequence>
<evidence type="ECO:0000313" key="2">
    <source>
        <dbReference type="Proteomes" id="UP000242849"/>
    </source>
</evidence>
<gene>
    <name evidence="1" type="ORF">SAMN05421553_1067</name>
</gene>
<keyword evidence="2" id="KW-1185">Reference proteome</keyword>
<protein>
    <submittedName>
        <fullName evidence="1">Uncharacterized protein</fullName>
    </submittedName>
</protein>
<evidence type="ECO:0000313" key="1">
    <source>
        <dbReference type="EMBL" id="SEC56527.1"/>
    </source>
</evidence>
<organism evidence="1 2">
    <name type="scientific">Pseudomonas anguilliseptica</name>
    <dbReference type="NCBI Taxonomy" id="53406"/>
    <lineage>
        <taxon>Bacteria</taxon>
        <taxon>Pseudomonadati</taxon>
        <taxon>Pseudomonadota</taxon>
        <taxon>Gammaproteobacteria</taxon>
        <taxon>Pseudomonadales</taxon>
        <taxon>Pseudomonadaceae</taxon>
        <taxon>Pseudomonas</taxon>
    </lineage>
</organism>
<dbReference type="Proteomes" id="UP000242849">
    <property type="component" value="Unassembled WGS sequence"/>
</dbReference>